<dbReference type="SUPFAM" id="SSF52540">
    <property type="entry name" value="P-loop containing nucleoside triphosphate hydrolases"/>
    <property type="match status" value="1"/>
</dbReference>
<proteinExistence type="predicted"/>
<dbReference type="InterPro" id="IPR050625">
    <property type="entry name" value="ParA/MinD_ATPase"/>
</dbReference>
<dbReference type="PIRSF" id="PIRSF003092">
    <property type="entry name" value="MinD"/>
    <property type="match status" value="1"/>
</dbReference>
<feature type="domain" description="CobQ/CobB/MinD/ParA nucleotide binding" evidence="3">
    <location>
        <begin position="51"/>
        <end position="261"/>
    </location>
</feature>
<gene>
    <name evidence="4" type="ORF">ENQ76_08685</name>
</gene>
<organism evidence="4">
    <name type="scientific">Schlesneria paludicola</name>
    <dbReference type="NCBI Taxonomy" id="360056"/>
    <lineage>
        <taxon>Bacteria</taxon>
        <taxon>Pseudomonadati</taxon>
        <taxon>Planctomycetota</taxon>
        <taxon>Planctomycetia</taxon>
        <taxon>Planctomycetales</taxon>
        <taxon>Planctomycetaceae</taxon>
        <taxon>Schlesneria</taxon>
    </lineage>
</organism>
<keyword evidence="1" id="KW-0547">Nucleotide-binding</keyword>
<dbReference type="InterPro" id="IPR025501">
    <property type="entry name" value="MinD_FleN"/>
</dbReference>
<name>A0A7C2NV29_9PLAN</name>
<dbReference type="Gene3D" id="3.40.50.300">
    <property type="entry name" value="P-loop containing nucleotide triphosphate hydrolases"/>
    <property type="match status" value="1"/>
</dbReference>
<dbReference type="Pfam" id="PF01656">
    <property type="entry name" value="CbiA"/>
    <property type="match status" value="1"/>
</dbReference>
<keyword evidence="2" id="KW-0067">ATP-binding</keyword>
<reference evidence="4" key="1">
    <citation type="journal article" date="2020" name="mSystems">
        <title>Genome- and Community-Level Interaction Insights into Carbon Utilization and Element Cycling Functions of Hydrothermarchaeota in Hydrothermal Sediment.</title>
        <authorList>
            <person name="Zhou Z."/>
            <person name="Liu Y."/>
            <person name="Xu W."/>
            <person name="Pan J."/>
            <person name="Luo Z.H."/>
            <person name="Li M."/>
        </authorList>
    </citation>
    <scope>NUCLEOTIDE SEQUENCE [LARGE SCALE GENOMIC DNA]</scope>
    <source>
        <strain evidence="4">SpSt-339</strain>
    </source>
</reference>
<dbReference type="InterPro" id="IPR027417">
    <property type="entry name" value="P-loop_NTPase"/>
</dbReference>
<evidence type="ECO:0000256" key="1">
    <source>
        <dbReference type="ARBA" id="ARBA00022741"/>
    </source>
</evidence>
<evidence type="ECO:0000259" key="3">
    <source>
        <dbReference type="Pfam" id="PF01656"/>
    </source>
</evidence>
<dbReference type="InterPro" id="IPR002586">
    <property type="entry name" value="CobQ/CobB/MinD/ParA_Nub-bd_dom"/>
</dbReference>
<dbReference type="GO" id="GO:0009898">
    <property type="term" value="C:cytoplasmic side of plasma membrane"/>
    <property type="evidence" value="ECO:0007669"/>
    <property type="project" value="TreeGrafter"/>
</dbReference>
<dbReference type="PANTHER" id="PTHR43384">
    <property type="entry name" value="SEPTUM SITE-DETERMINING PROTEIN MIND HOMOLOG, CHLOROPLASTIC-RELATED"/>
    <property type="match status" value="1"/>
</dbReference>
<dbReference type="GO" id="GO:0005829">
    <property type="term" value="C:cytosol"/>
    <property type="evidence" value="ECO:0007669"/>
    <property type="project" value="TreeGrafter"/>
</dbReference>
<accession>A0A7C2NV29</accession>
<evidence type="ECO:0000256" key="2">
    <source>
        <dbReference type="ARBA" id="ARBA00022840"/>
    </source>
</evidence>
<evidence type="ECO:0000313" key="4">
    <source>
        <dbReference type="EMBL" id="HEN15528.1"/>
    </source>
</evidence>
<dbReference type="GO" id="GO:0051782">
    <property type="term" value="P:negative regulation of cell division"/>
    <property type="evidence" value="ECO:0007669"/>
    <property type="project" value="TreeGrafter"/>
</dbReference>
<dbReference type="AlphaFoldDB" id="A0A7C2NV29"/>
<sequence>MDRGLRLYRMPIATLTPTTPRPLGEQARGLRALLDRRHEPRPAVRSHCRSLAVTSGKGGVGKSVLTLNLAVTLAGYGLRVGVLDGHPGLGNLDLLCGRNGYWNLSHVIAGARPLDEVILDGPAGVRLVPGAASLLELGDCAEPVQNHLLDALARFESDCDFLLIDTGSGWSDDMQRMVRAAEDVLIVTTPEPTAIADAYARLKTLGPSPVRAVHVAVNQATAGQSARILERIQHTAQAFLQQSLTLGAGIPDDAAVPQSVLARMPFVLTTPDGPASRAVQRLSQQLLSPGTKVGRGGFFERLVNAGGFGQSVVGSTTRL</sequence>
<dbReference type="GO" id="GO:0016887">
    <property type="term" value="F:ATP hydrolysis activity"/>
    <property type="evidence" value="ECO:0007669"/>
    <property type="project" value="TreeGrafter"/>
</dbReference>
<comment type="caution">
    <text evidence="4">The sequence shown here is derived from an EMBL/GenBank/DDBJ whole genome shotgun (WGS) entry which is preliminary data.</text>
</comment>
<dbReference type="GO" id="GO:0005524">
    <property type="term" value="F:ATP binding"/>
    <property type="evidence" value="ECO:0007669"/>
    <property type="project" value="UniProtKB-KW"/>
</dbReference>
<dbReference type="EMBL" id="DSOK01000248">
    <property type="protein sequence ID" value="HEN15528.1"/>
    <property type="molecule type" value="Genomic_DNA"/>
</dbReference>
<protein>
    <submittedName>
        <fullName evidence="4">MinD/ParA family protein</fullName>
    </submittedName>
</protein>
<dbReference type="PANTHER" id="PTHR43384:SF4">
    <property type="entry name" value="CELLULOSE BIOSYNTHESIS PROTEIN BCSQ-RELATED"/>
    <property type="match status" value="1"/>
</dbReference>